<dbReference type="PANTHER" id="PTHR22901:SF0">
    <property type="entry name" value="SIALATE O-ACETYLESTERASE"/>
    <property type="match status" value="1"/>
</dbReference>
<dbReference type="GO" id="GO:0001681">
    <property type="term" value="F:sialate O-acetylesterase activity"/>
    <property type="evidence" value="ECO:0007669"/>
    <property type="project" value="InterPro"/>
</dbReference>
<dbReference type="SUPFAM" id="SSF52266">
    <property type="entry name" value="SGNH hydrolase"/>
    <property type="match status" value="1"/>
</dbReference>
<gene>
    <name evidence="3" type="ORF">SAMN04487906_1952</name>
</gene>
<accession>A0A1I6TB35</accession>
<dbReference type="AlphaFoldDB" id="A0A1I6TB35"/>
<dbReference type="OrthoDB" id="9816001at2"/>
<dbReference type="Gene3D" id="2.60.40.10">
    <property type="entry name" value="Immunoglobulins"/>
    <property type="match status" value="1"/>
</dbReference>
<name>A0A1I6TB35_9FLAO</name>
<evidence type="ECO:0000256" key="1">
    <source>
        <dbReference type="ARBA" id="ARBA00022801"/>
    </source>
</evidence>
<organism evidence="3 4">
    <name type="scientific">Zhouia amylolytica</name>
    <dbReference type="NCBI Taxonomy" id="376730"/>
    <lineage>
        <taxon>Bacteria</taxon>
        <taxon>Pseudomonadati</taxon>
        <taxon>Bacteroidota</taxon>
        <taxon>Flavobacteriia</taxon>
        <taxon>Flavobacteriales</taxon>
        <taxon>Flavobacteriaceae</taxon>
        <taxon>Zhouia</taxon>
    </lineage>
</organism>
<dbReference type="InterPro" id="IPR013783">
    <property type="entry name" value="Ig-like_fold"/>
</dbReference>
<evidence type="ECO:0000313" key="3">
    <source>
        <dbReference type="EMBL" id="SFS86429.1"/>
    </source>
</evidence>
<dbReference type="Pfam" id="PF03629">
    <property type="entry name" value="SASA"/>
    <property type="match status" value="1"/>
</dbReference>
<keyword evidence="1" id="KW-0378">Hydrolase</keyword>
<evidence type="ECO:0000313" key="4">
    <source>
        <dbReference type="Proteomes" id="UP000183209"/>
    </source>
</evidence>
<dbReference type="PANTHER" id="PTHR22901">
    <property type="entry name" value="SIALATE O-ACETYLESTERASE"/>
    <property type="match status" value="1"/>
</dbReference>
<dbReference type="InterPro" id="IPR039329">
    <property type="entry name" value="SIAE"/>
</dbReference>
<dbReference type="Gene3D" id="3.40.50.1110">
    <property type="entry name" value="SGNH hydrolase"/>
    <property type="match status" value="1"/>
</dbReference>
<feature type="domain" description="Sialate O-acetylesterase" evidence="2">
    <location>
        <begin position="287"/>
        <end position="399"/>
    </location>
</feature>
<evidence type="ECO:0000259" key="2">
    <source>
        <dbReference type="Pfam" id="PF03629"/>
    </source>
</evidence>
<sequence>MNKRLIVLYIVVLGSVELYSQLSLNRIFTDYMVLQRNEPVTIWGEGKPGSEVEVVFAKTMVKTQVAADATWSLKLPAQHTNLTGQQLRVYSGNEEILLENILVGDVWLCLGQSNMEWPLSQENHFKQEQKKVKQPLLRFYNPNFTGKSVYGVHYSDSLLNRLSQDQFYHRTEWEQSNLKSAAKMSAVGYYFGSKIIKEQKIPIGLINLAIGGAPIETFIDKNALLKSDQFSAKVEGNWLNNEALPKWIRERGDQNVGKIEVIYKDSLGPNHAYKPGFAFDSGIKSLTKFPIKGILWYQGESNAQEPERVEEYKDLQRLMLSDFRMHWNSPDLPFYYVQLSSIDTLHYKGQLWPEFRNEQRKFFRETSNTGMAVCSDIGSKNDVHPRDKKNVGERLAKWVLKDVYKMNIIPSGPMVKSVKYKSGALHLYFDYVGEGLTAYGNELTGFSIDSQSSVDAKIKGNKVVIEVKEKPTYVYYGWQPFSKGNLFNEEGLPASTFRLKVE</sequence>
<proteinExistence type="predicted"/>
<dbReference type="InterPro" id="IPR005181">
    <property type="entry name" value="SASA"/>
</dbReference>
<dbReference type="Proteomes" id="UP000183209">
    <property type="component" value="Unassembled WGS sequence"/>
</dbReference>
<dbReference type="RefSeq" id="WP_074978523.1">
    <property type="nucleotide sequence ID" value="NZ_FPAG01000005.1"/>
</dbReference>
<dbReference type="GO" id="GO:0005975">
    <property type="term" value="P:carbohydrate metabolic process"/>
    <property type="evidence" value="ECO:0007669"/>
    <property type="project" value="TreeGrafter"/>
</dbReference>
<dbReference type="EMBL" id="FPAG01000005">
    <property type="protein sequence ID" value="SFS86429.1"/>
    <property type="molecule type" value="Genomic_DNA"/>
</dbReference>
<dbReference type="InterPro" id="IPR036514">
    <property type="entry name" value="SGNH_hydro_sf"/>
</dbReference>
<reference evidence="3 4" key="1">
    <citation type="submission" date="2016-10" db="EMBL/GenBank/DDBJ databases">
        <authorList>
            <person name="de Groot N.N."/>
        </authorList>
    </citation>
    <scope>NUCLEOTIDE SEQUENCE [LARGE SCALE GENOMIC DNA]</scope>
    <source>
        <strain evidence="3 4">CGMCC 1.6114</strain>
    </source>
</reference>
<protein>
    <submittedName>
        <fullName evidence="3">Sialate O-acetylesterase</fullName>
    </submittedName>
</protein>